<dbReference type="NCBIfam" id="TIGR03991">
    <property type="entry name" value="alt_bact_glmU"/>
    <property type="match status" value="1"/>
</dbReference>
<accession>A0A5D0QPK6</accession>
<dbReference type="InterPro" id="IPR050065">
    <property type="entry name" value="GlmU-like"/>
</dbReference>
<dbReference type="AlphaFoldDB" id="A0A5D0QPK6"/>
<gene>
    <name evidence="3" type="ORF">ES675_14940</name>
</gene>
<dbReference type="EMBL" id="VSKL01000007">
    <property type="protein sequence ID" value="TYB70805.1"/>
    <property type="molecule type" value="Genomic_DNA"/>
</dbReference>
<dbReference type="SUPFAM" id="SSF51161">
    <property type="entry name" value="Trimeric LpxA-like enzymes"/>
    <property type="match status" value="1"/>
</dbReference>
<evidence type="ECO:0000256" key="2">
    <source>
        <dbReference type="ARBA" id="ARBA00023315"/>
    </source>
</evidence>
<dbReference type="PANTHER" id="PTHR43584:SF9">
    <property type="entry name" value="TRANSFERASE HEXAPEPTIDE REPEAT CONTAINING PROTEIN"/>
    <property type="match status" value="1"/>
</dbReference>
<evidence type="ECO:0000313" key="4">
    <source>
        <dbReference type="Proteomes" id="UP000324358"/>
    </source>
</evidence>
<sequence length="391" mass="43709">MNYILFDGPSRNNLLPFTYTRPVADIRIGILTIREKWELYLGSTTTTVTEEYLSDKYPMVEMEQNVMINASYLPNDELVAMITDLSENQAIFKDEDVIAFYTKESQEEVNFDTYEAIEYTESLLKVENTWDIFSKNGEAIQDDFELLTTNRKSQPIPATVNTIHPESIFIEEGAKLDFVTLNATNGPIYIGKDAEVMEGSVIRGPFALCDHATVKMASKIYGPTTVGPHSKVGGEVTNSVIFAYSNKGHDGFLGNSVIGEWCNLGADTNNSNLKNNYAEVRLWDYQTEGFAKTGLQFCGLMMGDHSKCGINTMFNTGTVVGVSANIFGSGFPRNFVPSFSWGGSSGFTTYLTKKAFEVAEVVMSRRDIKFTAQDAAILEHVFEETKRFRRE</sequence>
<dbReference type="GO" id="GO:0016779">
    <property type="term" value="F:nucleotidyltransferase activity"/>
    <property type="evidence" value="ECO:0007669"/>
    <property type="project" value="UniProtKB-ARBA"/>
</dbReference>
<dbReference type="Gene3D" id="2.160.10.10">
    <property type="entry name" value="Hexapeptide repeat proteins"/>
    <property type="match status" value="1"/>
</dbReference>
<dbReference type="PANTHER" id="PTHR43584">
    <property type="entry name" value="NUCLEOTIDYL TRANSFERASE"/>
    <property type="match status" value="1"/>
</dbReference>
<protein>
    <submittedName>
        <fullName evidence="3">Glucose-1-phosphate thymidylyltransferase</fullName>
    </submittedName>
</protein>
<dbReference type="CDD" id="cd05635">
    <property type="entry name" value="LbH_unknown"/>
    <property type="match status" value="1"/>
</dbReference>
<comment type="caution">
    <text evidence="3">The sequence shown here is derived from an EMBL/GenBank/DDBJ whole genome shotgun (WGS) entry which is preliminary data.</text>
</comment>
<organism evidence="3 4">
    <name type="scientific">Bizionia algoritergicola</name>
    <dbReference type="NCBI Taxonomy" id="291187"/>
    <lineage>
        <taxon>Bacteria</taxon>
        <taxon>Pseudomonadati</taxon>
        <taxon>Bacteroidota</taxon>
        <taxon>Flavobacteriia</taxon>
        <taxon>Flavobacteriales</taxon>
        <taxon>Flavobacteriaceae</taxon>
        <taxon>Bizionia</taxon>
    </lineage>
</organism>
<name>A0A5D0QPK6_9FLAO</name>
<evidence type="ECO:0000256" key="1">
    <source>
        <dbReference type="ARBA" id="ARBA00022679"/>
    </source>
</evidence>
<dbReference type="OrthoDB" id="9784832at2"/>
<reference evidence="3 4" key="1">
    <citation type="submission" date="2019-08" db="EMBL/GenBank/DDBJ databases">
        <title>Genomes of Antarctic Bizionia species.</title>
        <authorList>
            <person name="Bowman J.P."/>
        </authorList>
    </citation>
    <scope>NUCLEOTIDE SEQUENCE [LARGE SCALE GENOMIC DNA]</scope>
    <source>
        <strain evidence="3 4">APA-1</strain>
    </source>
</reference>
<dbReference type="Pfam" id="PF13562">
    <property type="entry name" value="NTP_transf_4"/>
    <property type="match status" value="1"/>
</dbReference>
<keyword evidence="2" id="KW-0012">Acyltransferase</keyword>
<dbReference type="GO" id="GO:0016746">
    <property type="term" value="F:acyltransferase activity"/>
    <property type="evidence" value="ECO:0007669"/>
    <property type="project" value="UniProtKB-KW"/>
</dbReference>
<proteinExistence type="predicted"/>
<evidence type="ECO:0000313" key="3">
    <source>
        <dbReference type="EMBL" id="TYB70805.1"/>
    </source>
</evidence>
<keyword evidence="4" id="KW-1185">Reference proteome</keyword>
<keyword evidence="1 3" id="KW-0808">Transferase</keyword>
<dbReference type="InterPro" id="IPR023917">
    <property type="entry name" value="Bifunctiontional_GlmU_bac-type"/>
</dbReference>
<dbReference type="InterPro" id="IPR011004">
    <property type="entry name" value="Trimer_LpxA-like_sf"/>
</dbReference>
<dbReference type="Proteomes" id="UP000324358">
    <property type="component" value="Unassembled WGS sequence"/>
</dbReference>
<dbReference type="RefSeq" id="WP_066252711.1">
    <property type="nucleotide sequence ID" value="NZ_VSKL01000007.1"/>
</dbReference>